<reference evidence="2" key="1">
    <citation type="submission" date="2019-11" db="EMBL/GenBank/DDBJ databases">
        <authorList>
            <person name="Liu Y."/>
            <person name="Hou J."/>
            <person name="Li T.-Q."/>
            <person name="Guan C.-H."/>
            <person name="Wu X."/>
            <person name="Wu H.-Z."/>
            <person name="Ling F."/>
            <person name="Zhang R."/>
            <person name="Shi X.-G."/>
            <person name="Ren J.-P."/>
            <person name="Chen E.-F."/>
            <person name="Sun J.-M."/>
        </authorList>
    </citation>
    <scope>NUCLEOTIDE SEQUENCE</scope>
    <source>
        <strain evidence="2">Adult_tree_wgs_1</strain>
        <tissue evidence="2">Leaves</tissue>
    </source>
</reference>
<name>A0A834LU45_RHOSS</name>
<protein>
    <recommendedName>
        <fullName evidence="4">DUF4283 domain-containing protein</fullName>
    </recommendedName>
</protein>
<evidence type="ECO:0008006" key="4">
    <source>
        <dbReference type="Google" id="ProtNLM"/>
    </source>
</evidence>
<dbReference type="AlphaFoldDB" id="A0A834LU45"/>
<gene>
    <name evidence="2" type="ORF">RHSIM_Rhsim03G0037300</name>
</gene>
<feature type="compositionally biased region" description="Gly residues" evidence="1">
    <location>
        <begin position="417"/>
        <end position="428"/>
    </location>
</feature>
<feature type="region of interest" description="Disordered" evidence="1">
    <location>
        <begin position="1"/>
        <end position="34"/>
    </location>
</feature>
<proteinExistence type="predicted"/>
<feature type="region of interest" description="Disordered" evidence="1">
    <location>
        <begin position="393"/>
        <end position="428"/>
    </location>
</feature>
<evidence type="ECO:0000313" key="2">
    <source>
        <dbReference type="EMBL" id="KAF7148680.1"/>
    </source>
</evidence>
<dbReference type="InterPro" id="IPR040256">
    <property type="entry name" value="At4g02000-like"/>
</dbReference>
<evidence type="ECO:0000256" key="1">
    <source>
        <dbReference type="SAM" id="MobiDB-lite"/>
    </source>
</evidence>
<feature type="compositionally biased region" description="Low complexity" evidence="1">
    <location>
        <begin position="9"/>
        <end position="28"/>
    </location>
</feature>
<evidence type="ECO:0000313" key="3">
    <source>
        <dbReference type="Proteomes" id="UP000626092"/>
    </source>
</evidence>
<dbReference type="OrthoDB" id="1926761at2759"/>
<comment type="caution">
    <text evidence="2">The sequence shown here is derived from an EMBL/GenBank/DDBJ whole genome shotgun (WGS) entry which is preliminary data.</text>
</comment>
<keyword evidence="3" id="KW-1185">Reference proteome</keyword>
<dbReference type="Proteomes" id="UP000626092">
    <property type="component" value="Unassembled WGS sequence"/>
</dbReference>
<dbReference type="PANTHER" id="PTHR31286:SF180">
    <property type="entry name" value="OS10G0362600 PROTEIN"/>
    <property type="match status" value="1"/>
</dbReference>
<dbReference type="EMBL" id="WJXA01000003">
    <property type="protein sequence ID" value="KAF7148680.1"/>
    <property type="molecule type" value="Genomic_DNA"/>
</dbReference>
<dbReference type="PANTHER" id="PTHR31286">
    <property type="entry name" value="GLYCINE-RICH CELL WALL STRUCTURAL PROTEIN 1.8-LIKE"/>
    <property type="match status" value="1"/>
</dbReference>
<accession>A0A834LU45</accession>
<organism evidence="2 3">
    <name type="scientific">Rhododendron simsii</name>
    <name type="common">Sims's rhododendron</name>
    <dbReference type="NCBI Taxonomy" id="118357"/>
    <lineage>
        <taxon>Eukaryota</taxon>
        <taxon>Viridiplantae</taxon>
        <taxon>Streptophyta</taxon>
        <taxon>Embryophyta</taxon>
        <taxon>Tracheophyta</taxon>
        <taxon>Spermatophyta</taxon>
        <taxon>Magnoliopsida</taxon>
        <taxon>eudicotyledons</taxon>
        <taxon>Gunneridae</taxon>
        <taxon>Pentapetalae</taxon>
        <taxon>asterids</taxon>
        <taxon>Ericales</taxon>
        <taxon>Ericaceae</taxon>
        <taxon>Ericoideae</taxon>
        <taxon>Rhodoreae</taxon>
        <taxon>Rhododendron</taxon>
    </lineage>
</organism>
<sequence length="428" mass="45657">MDLVTDFPALNSANNSVNPNLRNPNSRSDTASPSNKVNLIDHLERITVESSPHAEIGAPKPDVKVVEQSKWSSIVSQNSGGALPGGEEHSDFRFRGSLAYMRHSLMTMVFTSLSSLRRMLKGKVIEYGPWLIAGKLLILQQWRPHMRLEKAQLTTLPIWVQFSSVPLEFWNEEGLSHIASAIGKPLYANELTEKCKQLSFAKICVEVDVSSELLTTVEVVNSKGENGACPKRVREAVVAPEPQPTHSPALTTVPTRVVPSVVPVAADLQGQSSGKTKLVLGGKITRPRRHVPALSTLKICDGAAIDLVVSQDGGVQRVKPSLEECPLPAGEDLGDIGFISSPAAVPNGLLKNQFSPLALAEDDPVTVTDPGPSPNGLLGGVVAPLLVHEMELDSVEDDPVLPSSPAPGKGRGRKKCNGGGGVKPRGAK</sequence>